<keyword evidence="3" id="KW-0614">Plasmid</keyword>
<dbReference type="Proteomes" id="UP000177870">
    <property type="component" value="Plasmid unnamed"/>
</dbReference>
<dbReference type="EMBL" id="CP017600">
    <property type="protein sequence ID" value="AOX04713.1"/>
    <property type="molecule type" value="Genomic_DNA"/>
</dbReference>
<reference evidence="4" key="1">
    <citation type="submission" date="2016-10" db="EMBL/GenBank/DDBJ databases">
        <title>Comparative genomics uncovers the prolific and rare metabolic potential of the cyanobacterial genus Moorea.</title>
        <authorList>
            <person name="Leao T."/>
            <person name="Castelao G."/>
            <person name="Korobeynikov A."/>
            <person name="Monroe E.A."/>
            <person name="Podell S."/>
            <person name="Glukhov E."/>
            <person name="Allen E."/>
            <person name="Gerwick W.H."/>
            <person name="Gerwick L."/>
        </authorList>
    </citation>
    <scope>NUCLEOTIDE SEQUENCE [LARGE SCALE GENOMIC DNA]</scope>
    <source>
        <strain evidence="4">PAL-8-15-08-1</strain>
        <plasmid evidence="4">unnamed</plasmid>
    </source>
</reference>
<evidence type="ECO:0000256" key="1">
    <source>
        <dbReference type="SAM" id="MobiDB-lite"/>
    </source>
</evidence>
<dbReference type="GO" id="GO:0003735">
    <property type="term" value="F:structural constituent of ribosome"/>
    <property type="evidence" value="ECO:0007669"/>
    <property type="project" value="InterPro"/>
</dbReference>
<evidence type="ECO:0000259" key="2">
    <source>
        <dbReference type="SMART" id="SM00739"/>
    </source>
</evidence>
<protein>
    <recommendedName>
        <fullName evidence="2">KOW domain-containing protein</fullName>
    </recommendedName>
</protein>
<name>A0A1D8U4G9_9CYAN</name>
<sequence length="475" mass="52945">MVSQLEIFFVTGDEVQILDGRYKGQTGVVANEKPSTSYQKARICVNLSQGIKWFKRDQLEKITSVNEETKSSEQVESPVNEKADSDDSAELEVSSTAQSEVTYQWLDPNSIELEHGTQSRTATDEKAIARYSLEMEEDRWDWQHDPPVIFDDGKTKRPGDGHHRIKAAALAEQQILCEVRIGSLIDTIRYSCSSNQRPTLHRTNADKRRAVEMMFQTLIEEFGSLDAIPRSQGGKRKGLDWTNRRIAEHVGVSARTVDNIYLELELTAKIAQFTEGDRVEVIEDKNLPDWASPGKLGTVSGKDKKLGLLVNWDNDTPQHIHPDKVQQTDLPNPNPTPAPKSNEPAQVPTPAPKSNEPAPAPTPPPKSKQEVEQVAAPVLNRKDSQVPPDVPPEVPHNPAPVLDESEEFFTIELSPESETDVYIEDIATVVINNAEHFAEHFSPNQVRVILEALVAKHGMGMIDDILNSLEQQQVG</sequence>
<feature type="compositionally biased region" description="Basic and acidic residues" evidence="1">
    <location>
        <begin position="67"/>
        <end position="85"/>
    </location>
</feature>
<proteinExistence type="predicted"/>
<dbReference type="PROSITE" id="PS01108">
    <property type="entry name" value="RIBOSOMAL_L24"/>
    <property type="match status" value="1"/>
</dbReference>
<dbReference type="InterPro" id="IPR005825">
    <property type="entry name" value="Ribosomal_uL24_CS"/>
</dbReference>
<feature type="compositionally biased region" description="Basic and acidic residues" evidence="1">
    <location>
        <begin position="316"/>
        <end position="326"/>
    </location>
</feature>
<evidence type="ECO:0000313" key="3">
    <source>
        <dbReference type="EMBL" id="AOX04713.1"/>
    </source>
</evidence>
<dbReference type="RefSeq" id="WP_070397059.1">
    <property type="nucleotide sequence ID" value="NZ_CP017600.1"/>
</dbReference>
<dbReference type="KEGG" id="mpro:BJP34_35620"/>
<dbReference type="AlphaFoldDB" id="A0A1D8U4G9"/>
<dbReference type="GO" id="GO:0005840">
    <property type="term" value="C:ribosome"/>
    <property type="evidence" value="ECO:0007669"/>
    <property type="project" value="InterPro"/>
</dbReference>
<feature type="region of interest" description="Disordered" evidence="1">
    <location>
        <begin position="313"/>
        <end position="373"/>
    </location>
</feature>
<feature type="region of interest" description="Disordered" evidence="1">
    <location>
        <begin position="65"/>
        <end position="94"/>
    </location>
</feature>
<dbReference type="InterPro" id="IPR005824">
    <property type="entry name" value="KOW"/>
</dbReference>
<gene>
    <name evidence="3" type="ORF">BJP34_35620</name>
</gene>
<dbReference type="OrthoDB" id="291811at2"/>
<accession>A0A1D8U4G9</accession>
<organism evidence="3 4">
    <name type="scientific">Moorena producens PAL-8-15-08-1</name>
    <dbReference type="NCBI Taxonomy" id="1458985"/>
    <lineage>
        <taxon>Bacteria</taxon>
        <taxon>Bacillati</taxon>
        <taxon>Cyanobacteriota</taxon>
        <taxon>Cyanophyceae</taxon>
        <taxon>Coleofasciculales</taxon>
        <taxon>Coleofasciculaceae</taxon>
        <taxon>Moorena</taxon>
    </lineage>
</organism>
<dbReference type="SMART" id="SM00739">
    <property type="entry name" value="KOW"/>
    <property type="match status" value="2"/>
</dbReference>
<dbReference type="GO" id="GO:0006412">
    <property type="term" value="P:translation"/>
    <property type="evidence" value="ECO:0007669"/>
    <property type="project" value="InterPro"/>
</dbReference>
<feature type="domain" description="KOW" evidence="2">
    <location>
        <begin position="8"/>
        <end position="35"/>
    </location>
</feature>
<evidence type="ECO:0000313" key="4">
    <source>
        <dbReference type="Proteomes" id="UP000177870"/>
    </source>
</evidence>
<geneLocation type="plasmid" evidence="3 4">
    <name>unnamed</name>
</geneLocation>
<feature type="domain" description="KOW" evidence="2">
    <location>
        <begin position="272"/>
        <end position="305"/>
    </location>
</feature>